<dbReference type="OrthoDB" id="160374at2759"/>
<evidence type="ECO:0000313" key="3">
    <source>
        <dbReference type="Proteomes" id="UP000027920"/>
    </source>
</evidence>
<dbReference type="PANTHER" id="PTHR15682">
    <property type="entry name" value="UNHEALTHY RIBOSOME BIOGENESIS PROTEIN 2 HOMOLOG"/>
    <property type="match status" value="1"/>
</dbReference>
<sequence length="1218" mass="135340">MSDVDDDSIKHVLHSLERLIALHVILPGRAIFIERYARKWKAINDALFYENLKAFLNDFQKTVVYSNNAKIRIQKSKIAIIEISLFRKVFDIAARAIPSTDLQKRQSEQPWLDVLFLSLAYTIWEDMPRISVSGGDNLSKVPYSDTSSYQNGMETLERLVDICLARKIRLSLPVVGYTISVLLILADRPPAWTLLAKLVQLDVNVLITNTGLSTSADILAQVCGRIEDSTVSNDVYPRILSDIILPVMRGYAKSRNIDGFIQVWQDGLQSAIRQRYSSQHEPWNSPTVPTALVWDDDDVFDEFKALVEIYAPPSLGQKLLVQVLRPLDDLSTKVGSTAVEISNLAITTAYLEAQSAQSGLLPFQDNQQMALFRAALSGLQRKSDFQAQRWRLWKFIRVLLQNQPAGNALDNLKQLLRSDRGLVSLKTLSLDTDNDSSLKKAAKYLEVLECFSILVEVAHFAAGFLPTLHEEMKYLANLVRGCADPENSSALYMGSTQWDGRCHSCADVPKLVTACVGRVLEKPSTLSLDGKTSTELVSSALIFLSQSSSVRAEQPLSLNALLGVLLNMEEVLNSPTLRDLISAHLIGSHSSAANINASSHFLLRDYPTQTLKKSQVKRLASSMLDALSDGDTVVGSNDINNQLATILHLDTHSHGSVIDAQDWPRWVRASEKAQRPPKVISSSIVVTTNIYLKILRRLWCQVFTLQNSPILSQICSWATDSIKSCEQLPYFKSPYLSLQTFFAQAFKSQDILGSHLSEKKVRKLRVKFMQMLKAGLQDILPNLCDGSLVEVRLILHALLDVHDPIRDRELLFGMPGIQEMIIGKQHDVRLHKSTLLARFELSIQSAYREISSSLTVELDNAEVKTMLEAIASAAGTIENCSTDYIGVFATLLNHTIRKLGPKTKGMVLEYFRSESSHRLSPMLGPIAIAVVTSQLDSPEMMQHPVLAKEVGAIARSFSNRCSLFKASILLSLDNCKYVLEFRPTVVNQSTLDGVLAAVCALTSSSNESFPEENNAMSPDASAIYARICEVVGVVLGRHRRRISDRYHLLVPAMSNLLRCLFWPGTSTLHGLSGRDAAHTINTFGKSLPGWLTSSEEALSPTSAEQLGRLLSSICNPTVSAARTSRKRKHNELNDETKIARQLAGQHLIYLVTEYARCSLDGQIDPSVKESLLPGLYSVMDAIDRDLMSALNASMDVSSRAIFKTLYDNWMAHGRWDKS</sequence>
<gene>
    <name evidence="2" type="ORF">A1O9_05245</name>
</gene>
<dbReference type="VEuPathDB" id="FungiDB:A1O9_05245"/>
<dbReference type="RefSeq" id="XP_013259918.1">
    <property type="nucleotide sequence ID" value="XM_013404464.1"/>
</dbReference>
<organism evidence="2 3">
    <name type="scientific">Exophiala aquamarina CBS 119918</name>
    <dbReference type="NCBI Taxonomy" id="1182545"/>
    <lineage>
        <taxon>Eukaryota</taxon>
        <taxon>Fungi</taxon>
        <taxon>Dikarya</taxon>
        <taxon>Ascomycota</taxon>
        <taxon>Pezizomycotina</taxon>
        <taxon>Eurotiomycetes</taxon>
        <taxon>Chaetothyriomycetidae</taxon>
        <taxon>Chaetothyriales</taxon>
        <taxon>Herpotrichiellaceae</taxon>
        <taxon>Exophiala</taxon>
    </lineage>
</organism>
<protein>
    <recommendedName>
        <fullName evidence="1">Nucleolar 27S pre-rRNA processing Urb2/Npa2 C-terminal domain-containing protein</fullName>
    </recommendedName>
</protein>
<dbReference type="GO" id="GO:0005730">
    <property type="term" value="C:nucleolus"/>
    <property type="evidence" value="ECO:0007669"/>
    <property type="project" value="TreeGrafter"/>
</dbReference>
<dbReference type="AlphaFoldDB" id="A0A072PDH4"/>
<comment type="caution">
    <text evidence="2">The sequence shown here is derived from an EMBL/GenBank/DDBJ whole genome shotgun (WGS) entry which is preliminary data.</text>
</comment>
<feature type="domain" description="Nucleolar 27S pre-rRNA processing Urb2/Npa2 C-terminal" evidence="1">
    <location>
        <begin position="972"/>
        <end position="1217"/>
    </location>
</feature>
<dbReference type="GO" id="GO:0042254">
    <property type="term" value="P:ribosome biogenesis"/>
    <property type="evidence" value="ECO:0007669"/>
    <property type="project" value="TreeGrafter"/>
</dbReference>
<dbReference type="Proteomes" id="UP000027920">
    <property type="component" value="Unassembled WGS sequence"/>
</dbReference>
<reference evidence="2 3" key="1">
    <citation type="submission" date="2013-03" db="EMBL/GenBank/DDBJ databases">
        <title>The Genome Sequence of Exophiala aquamarina CBS 119918.</title>
        <authorList>
            <consortium name="The Broad Institute Genomics Platform"/>
            <person name="Cuomo C."/>
            <person name="de Hoog S."/>
            <person name="Gorbushina A."/>
            <person name="Walker B."/>
            <person name="Young S.K."/>
            <person name="Zeng Q."/>
            <person name="Gargeya S."/>
            <person name="Fitzgerald M."/>
            <person name="Haas B."/>
            <person name="Abouelleil A."/>
            <person name="Allen A.W."/>
            <person name="Alvarado L."/>
            <person name="Arachchi H.M."/>
            <person name="Berlin A.M."/>
            <person name="Chapman S.B."/>
            <person name="Gainer-Dewar J."/>
            <person name="Goldberg J."/>
            <person name="Griggs A."/>
            <person name="Gujja S."/>
            <person name="Hansen M."/>
            <person name="Howarth C."/>
            <person name="Imamovic A."/>
            <person name="Ireland A."/>
            <person name="Larimer J."/>
            <person name="McCowan C."/>
            <person name="Murphy C."/>
            <person name="Pearson M."/>
            <person name="Poon T.W."/>
            <person name="Priest M."/>
            <person name="Roberts A."/>
            <person name="Saif S."/>
            <person name="Shea T."/>
            <person name="Sisk P."/>
            <person name="Sykes S."/>
            <person name="Wortman J."/>
            <person name="Nusbaum C."/>
            <person name="Birren B."/>
        </authorList>
    </citation>
    <scope>NUCLEOTIDE SEQUENCE [LARGE SCALE GENOMIC DNA]</scope>
    <source>
        <strain evidence="2 3">CBS 119918</strain>
    </source>
</reference>
<dbReference type="InterPro" id="IPR018849">
    <property type="entry name" value="Urb2/Npa2_C"/>
</dbReference>
<dbReference type="InterPro" id="IPR052609">
    <property type="entry name" value="Ribosome_Biogenesis_Reg"/>
</dbReference>
<evidence type="ECO:0000313" key="2">
    <source>
        <dbReference type="EMBL" id="KEF57328.1"/>
    </source>
</evidence>
<dbReference type="STRING" id="1182545.A0A072PDH4"/>
<dbReference type="Pfam" id="PF10441">
    <property type="entry name" value="Urb2"/>
    <property type="match status" value="1"/>
</dbReference>
<dbReference type="EMBL" id="AMGV01000004">
    <property type="protein sequence ID" value="KEF57328.1"/>
    <property type="molecule type" value="Genomic_DNA"/>
</dbReference>
<name>A0A072PDH4_9EURO</name>
<dbReference type="HOGENOM" id="CLU_005258_0_0_1"/>
<keyword evidence="3" id="KW-1185">Reference proteome</keyword>
<accession>A0A072PDH4</accession>
<proteinExistence type="predicted"/>
<dbReference type="GeneID" id="25280171"/>
<dbReference type="PANTHER" id="PTHR15682:SF2">
    <property type="entry name" value="UNHEALTHY RIBOSOME BIOGENESIS PROTEIN 2 HOMOLOG"/>
    <property type="match status" value="1"/>
</dbReference>
<evidence type="ECO:0000259" key="1">
    <source>
        <dbReference type="Pfam" id="PF10441"/>
    </source>
</evidence>